<dbReference type="InterPro" id="IPR011604">
    <property type="entry name" value="PDDEXK-like_dom_sf"/>
</dbReference>
<reference evidence="9 10" key="1">
    <citation type="submission" date="2020-04" db="EMBL/GenBank/DDBJ databases">
        <authorList>
            <person name="Zhang R."/>
            <person name="Schippers A."/>
        </authorList>
    </citation>
    <scope>NUCLEOTIDE SEQUENCE [LARGE SCALE GENOMIC DNA]</scope>
    <source>
        <strain evidence="9 10">DSM 109850</strain>
    </source>
</reference>
<evidence type="ECO:0000256" key="5">
    <source>
        <dbReference type="ARBA" id="ARBA00022840"/>
    </source>
</evidence>
<organism evidence="9 10">
    <name type="scientific">Sulfobacillus harzensis</name>
    <dbReference type="NCBI Taxonomy" id="2729629"/>
    <lineage>
        <taxon>Bacteria</taxon>
        <taxon>Bacillati</taxon>
        <taxon>Bacillota</taxon>
        <taxon>Clostridia</taxon>
        <taxon>Eubacteriales</taxon>
        <taxon>Clostridiales Family XVII. Incertae Sedis</taxon>
        <taxon>Sulfobacillus</taxon>
    </lineage>
</organism>
<keyword evidence="4" id="KW-0347">Helicase</keyword>
<keyword evidence="6" id="KW-0238">DNA-binding</keyword>
<evidence type="ECO:0000256" key="4">
    <source>
        <dbReference type="ARBA" id="ARBA00022806"/>
    </source>
</evidence>
<name>A0A7Y0L2I1_9FIRM</name>
<protein>
    <recommendedName>
        <fullName evidence="8">PD-(D/E)XK endonuclease-like domain-containing protein</fullName>
    </recommendedName>
</protein>
<gene>
    <name evidence="9" type="ORF">HIJ39_07055</name>
</gene>
<dbReference type="GO" id="GO:0016787">
    <property type="term" value="F:hydrolase activity"/>
    <property type="evidence" value="ECO:0007669"/>
    <property type="project" value="UniProtKB-KW"/>
</dbReference>
<keyword evidence="10" id="KW-1185">Reference proteome</keyword>
<evidence type="ECO:0000259" key="8">
    <source>
        <dbReference type="Pfam" id="PF12705"/>
    </source>
</evidence>
<evidence type="ECO:0000313" key="9">
    <source>
        <dbReference type="EMBL" id="NMP22107.1"/>
    </source>
</evidence>
<keyword evidence="1" id="KW-0547">Nucleotide-binding</keyword>
<keyword evidence="3" id="KW-0378">Hydrolase</keyword>
<dbReference type="Pfam" id="PF12705">
    <property type="entry name" value="PDDEXK_1"/>
    <property type="match status" value="1"/>
</dbReference>
<dbReference type="Gene3D" id="3.90.320.10">
    <property type="match status" value="1"/>
</dbReference>
<evidence type="ECO:0000313" key="10">
    <source>
        <dbReference type="Proteomes" id="UP000533476"/>
    </source>
</evidence>
<dbReference type="GO" id="GO:0003677">
    <property type="term" value="F:DNA binding"/>
    <property type="evidence" value="ECO:0007669"/>
    <property type="project" value="UniProtKB-KW"/>
</dbReference>
<dbReference type="GO" id="GO:0006281">
    <property type="term" value="P:DNA repair"/>
    <property type="evidence" value="ECO:0007669"/>
    <property type="project" value="UniProtKB-KW"/>
</dbReference>
<evidence type="ECO:0000256" key="7">
    <source>
        <dbReference type="ARBA" id="ARBA00023204"/>
    </source>
</evidence>
<evidence type="ECO:0000256" key="2">
    <source>
        <dbReference type="ARBA" id="ARBA00022763"/>
    </source>
</evidence>
<dbReference type="GO" id="GO:0005524">
    <property type="term" value="F:ATP binding"/>
    <property type="evidence" value="ECO:0007669"/>
    <property type="project" value="UniProtKB-KW"/>
</dbReference>
<keyword evidence="5" id="KW-0067">ATP-binding</keyword>
<keyword evidence="7" id="KW-0234">DNA repair</keyword>
<dbReference type="Proteomes" id="UP000533476">
    <property type="component" value="Unassembled WGS sequence"/>
</dbReference>
<dbReference type="EMBL" id="JABBVZ010000017">
    <property type="protein sequence ID" value="NMP22107.1"/>
    <property type="molecule type" value="Genomic_DNA"/>
</dbReference>
<evidence type="ECO:0000256" key="3">
    <source>
        <dbReference type="ARBA" id="ARBA00022801"/>
    </source>
</evidence>
<evidence type="ECO:0000256" key="1">
    <source>
        <dbReference type="ARBA" id="ARBA00022741"/>
    </source>
</evidence>
<keyword evidence="2" id="KW-0227">DNA damage</keyword>
<dbReference type="AlphaFoldDB" id="A0A7Y0L2I1"/>
<dbReference type="GO" id="GO:0004386">
    <property type="term" value="F:helicase activity"/>
    <property type="evidence" value="ECO:0007669"/>
    <property type="project" value="UniProtKB-KW"/>
</dbReference>
<comment type="caution">
    <text evidence="9">The sequence shown here is derived from an EMBL/GenBank/DDBJ whole genome shotgun (WGS) entry which is preliminary data.</text>
</comment>
<evidence type="ECO:0000256" key="6">
    <source>
        <dbReference type="ARBA" id="ARBA00023125"/>
    </source>
</evidence>
<dbReference type="RefSeq" id="WP_169098125.1">
    <property type="nucleotide sequence ID" value="NZ_JABBVZ010000017.1"/>
</dbReference>
<proteinExistence type="predicted"/>
<sequence>MPVEGRKSQKTRKPRRFPPSLAGSCLRYAVMDVLGFGRLIEPDSLSAMQAGSAQHKRFQNQLLNEYAMAAVEVPLKDEAWGVSGRMDAVLETERGPWVLEYKTVAPEKFHTIQTGGPLINHWAQLQLYLAVGDFVGGSLVVDSRPEGQRVVFHADPDMDWHAWIRARVARVQSYQATRKLPEREISLACQACDRWQRCFRTAEERDAAVALHPEWEPDPALPAKPRVVASRDIV</sequence>
<feature type="domain" description="PD-(D/E)XK endonuclease-like" evidence="8">
    <location>
        <begin position="62"/>
        <end position="198"/>
    </location>
</feature>
<accession>A0A7Y0L2I1</accession>
<dbReference type="InterPro" id="IPR038726">
    <property type="entry name" value="PDDEXK_AddAB-type"/>
</dbReference>